<dbReference type="Gramene" id="rna-AYBTSS11_LOCUS19277">
    <property type="protein sequence ID" value="CAJ1962494.1"/>
    <property type="gene ID" value="gene-AYBTSS11_LOCUS19277"/>
</dbReference>
<feature type="domain" description="VOC" evidence="2">
    <location>
        <begin position="92"/>
        <end position="220"/>
    </location>
</feature>
<dbReference type="GO" id="GO:0005737">
    <property type="term" value="C:cytoplasm"/>
    <property type="evidence" value="ECO:0007669"/>
    <property type="project" value="TreeGrafter"/>
</dbReference>
<dbReference type="EMBL" id="OY731403">
    <property type="protein sequence ID" value="CAJ1962494.1"/>
    <property type="molecule type" value="Genomic_DNA"/>
</dbReference>
<keyword evidence="1" id="KW-0479">Metal-binding</keyword>
<evidence type="ECO:0000259" key="2">
    <source>
        <dbReference type="PROSITE" id="PS51819"/>
    </source>
</evidence>
<dbReference type="InterPro" id="IPR018146">
    <property type="entry name" value="Glyoxalase_1_CS"/>
</dbReference>
<evidence type="ECO:0000313" key="4">
    <source>
        <dbReference type="Proteomes" id="UP001189624"/>
    </source>
</evidence>
<protein>
    <recommendedName>
        <fullName evidence="2">VOC domain-containing protein</fullName>
    </recommendedName>
</protein>
<dbReference type="PROSITE" id="PS51819">
    <property type="entry name" value="VOC"/>
    <property type="match status" value="1"/>
</dbReference>
<evidence type="ECO:0000313" key="3">
    <source>
        <dbReference type="EMBL" id="CAJ1962494.1"/>
    </source>
</evidence>
<dbReference type="PROSITE" id="PS00935">
    <property type="entry name" value="GLYOXALASE_I_2"/>
    <property type="match status" value="1"/>
</dbReference>
<evidence type="ECO:0000256" key="1">
    <source>
        <dbReference type="ARBA" id="ARBA00022723"/>
    </source>
</evidence>
<dbReference type="AlphaFoldDB" id="A0AA86VNZ8"/>
<dbReference type="InterPro" id="IPR004360">
    <property type="entry name" value="Glyas_Fos-R_dOase_dom"/>
</dbReference>
<sequence length="228" mass="25425">MAEANAGLFYTECFGMKPLRKRDVPEEKYANAFFGFGPEQSHFAVELTYNYGVTSYDIGTGFGHFAIATPDVYRLVEDIRAKGGNVTREPAIVPSNVLRVGDLERSIKFYEKALGLRVVKRADRPEQKYTIAMLGYAEEHETTVLELTYNYGVTEYTKGNAYAQVAIGTDDVYKSAEVVNIVSQELGGKITRQPGPIPGLNTKITSFLDPDGWKVVLVDNQDFLKELE</sequence>
<dbReference type="PANTHER" id="PTHR46036:SF2">
    <property type="entry name" value="LACTOYLGLUTATHIONE LYASE GLX1"/>
    <property type="match status" value="1"/>
</dbReference>
<dbReference type="GO" id="GO:0046872">
    <property type="term" value="F:metal ion binding"/>
    <property type="evidence" value="ECO:0007669"/>
    <property type="project" value="UniProtKB-KW"/>
</dbReference>
<dbReference type="InterPro" id="IPR037523">
    <property type="entry name" value="VOC_core"/>
</dbReference>
<reference evidence="3" key="1">
    <citation type="submission" date="2023-10" db="EMBL/GenBank/DDBJ databases">
        <authorList>
            <person name="Domelevo Entfellner J.-B."/>
        </authorList>
    </citation>
    <scope>NUCLEOTIDE SEQUENCE</scope>
</reference>
<accession>A0AA86VNZ8</accession>
<dbReference type="Proteomes" id="UP001189624">
    <property type="component" value="Chromosome 6"/>
</dbReference>
<dbReference type="GO" id="GO:0019243">
    <property type="term" value="P:methylglyoxal catabolic process to D-lactate via S-lactoyl-glutathione"/>
    <property type="evidence" value="ECO:0007669"/>
    <property type="project" value="TreeGrafter"/>
</dbReference>
<dbReference type="SUPFAM" id="SSF54593">
    <property type="entry name" value="Glyoxalase/Bleomycin resistance protein/Dihydroxybiphenyl dioxygenase"/>
    <property type="match status" value="2"/>
</dbReference>
<dbReference type="Gene3D" id="3.10.180.10">
    <property type="entry name" value="2,3-Dihydroxybiphenyl 1,2-Dioxygenase, domain 1"/>
    <property type="match status" value="2"/>
</dbReference>
<dbReference type="GO" id="GO:0004462">
    <property type="term" value="F:lactoylglutathione lyase activity"/>
    <property type="evidence" value="ECO:0007669"/>
    <property type="project" value="InterPro"/>
</dbReference>
<proteinExistence type="predicted"/>
<name>A0AA86VNZ8_9FABA</name>
<gene>
    <name evidence="3" type="ORF">AYBTSS11_LOCUS19277</name>
</gene>
<dbReference type="PANTHER" id="PTHR46036">
    <property type="entry name" value="LACTOYLGLUTATHIONE LYASE"/>
    <property type="match status" value="1"/>
</dbReference>
<dbReference type="InterPro" id="IPR029068">
    <property type="entry name" value="Glyas_Bleomycin-R_OHBP_Dase"/>
</dbReference>
<dbReference type="Pfam" id="PF00903">
    <property type="entry name" value="Glyoxalase"/>
    <property type="match status" value="2"/>
</dbReference>
<keyword evidence="4" id="KW-1185">Reference proteome</keyword>
<organism evidence="3 4">
    <name type="scientific">Sphenostylis stenocarpa</name>
    <dbReference type="NCBI Taxonomy" id="92480"/>
    <lineage>
        <taxon>Eukaryota</taxon>
        <taxon>Viridiplantae</taxon>
        <taxon>Streptophyta</taxon>
        <taxon>Embryophyta</taxon>
        <taxon>Tracheophyta</taxon>
        <taxon>Spermatophyta</taxon>
        <taxon>Magnoliopsida</taxon>
        <taxon>eudicotyledons</taxon>
        <taxon>Gunneridae</taxon>
        <taxon>Pentapetalae</taxon>
        <taxon>rosids</taxon>
        <taxon>fabids</taxon>
        <taxon>Fabales</taxon>
        <taxon>Fabaceae</taxon>
        <taxon>Papilionoideae</taxon>
        <taxon>50 kb inversion clade</taxon>
        <taxon>NPAAA clade</taxon>
        <taxon>indigoferoid/millettioid clade</taxon>
        <taxon>Phaseoleae</taxon>
        <taxon>Sphenostylis</taxon>
    </lineage>
</organism>